<dbReference type="InParanoid" id="A0A165GMF3"/>
<organism evidence="2 3">
    <name type="scientific">Laetiporus sulphureus 93-53</name>
    <dbReference type="NCBI Taxonomy" id="1314785"/>
    <lineage>
        <taxon>Eukaryota</taxon>
        <taxon>Fungi</taxon>
        <taxon>Dikarya</taxon>
        <taxon>Basidiomycota</taxon>
        <taxon>Agaricomycotina</taxon>
        <taxon>Agaricomycetes</taxon>
        <taxon>Polyporales</taxon>
        <taxon>Laetiporus</taxon>
    </lineage>
</organism>
<dbReference type="RefSeq" id="XP_040768293.1">
    <property type="nucleotide sequence ID" value="XM_040902432.1"/>
</dbReference>
<sequence length="169" mass="19190">MVSTPNASMGSPRERDMGPVADQSRFARKRNNISDPRYPRDDNAPLLIPVVTLQSHCLAATLADGALPLFENMKHTRREPLEARSIFSELPLLRSYLHLSCERHPAGGRHATPTQPPPTHWDLRPYGRLGGRRRDAPMRLGVSSARQRTVYDTCDWNASQKWCRHRTSQ</sequence>
<name>A0A165GMF3_9APHY</name>
<feature type="region of interest" description="Disordered" evidence="1">
    <location>
        <begin position="1"/>
        <end position="41"/>
    </location>
</feature>
<dbReference type="AlphaFoldDB" id="A0A165GMF3"/>
<dbReference type="GeneID" id="63819463"/>
<gene>
    <name evidence="2" type="ORF">LAESUDRAFT_429831</name>
</gene>
<evidence type="ECO:0000313" key="3">
    <source>
        <dbReference type="Proteomes" id="UP000076871"/>
    </source>
</evidence>
<dbReference type="EMBL" id="KV427609">
    <property type="protein sequence ID" value="KZT10553.1"/>
    <property type="molecule type" value="Genomic_DNA"/>
</dbReference>
<reference evidence="2 3" key="1">
    <citation type="journal article" date="2016" name="Mol. Biol. Evol.">
        <title>Comparative Genomics of Early-Diverging Mushroom-Forming Fungi Provides Insights into the Origins of Lignocellulose Decay Capabilities.</title>
        <authorList>
            <person name="Nagy L.G."/>
            <person name="Riley R."/>
            <person name="Tritt A."/>
            <person name="Adam C."/>
            <person name="Daum C."/>
            <person name="Floudas D."/>
            <person name="Sun H."/>
            <person name="Yadav J.S."/>
            <person name="Pangilinan J."/>
            <person name="Larsson K.H."/>
            <person name="Matsuura K."/>
            <person name="Barry K."/>
            <person name="Labutti K."/>
            <person name="Kuo R."/>
            <person name="Ohm R.A."/>
            <person name="Bhattacharya S.S."/>
            <person name="Shirouzu T."/>
            <person name="Yoshinaga Y."/>
            <person name="Martin F.M."/>
            <person name="Grigoriev I.V."/>
            <person name="Hibbett D.S."/>
        </authorList>
    </citation>
    <scope>NUCLEOTIDE SEQUENCE [LARGE SCALE GENOMIC DNA]</scope>
    <source>
        <strain evidence="2 3">93-53</strain>
    </source>
</reference>
<proteinExistence type="predicted"/>
<accession>A0A165GMF3</accession>
<evidence type="ECO:0000313" key="2">
    <source>
        <dbReference type="EMBL" id="KZT10553.1"/>
    </source>
</evidence>
<keyword evidence="3" id="KW-1185">Reference proteome</keyword>
<protein>
    <submittedName>
        <fullName evidence="2">Uncharacterized protein</fullName>
    </submittedName>
</protein>
<dbReference type="Proteomes" id="UP000076871">
    <property type="component" value="Unassembled WGS sequence"/>
</dbReference>
<evidence type="ECO:0000256" key="1">
    <source>
        <dbReference type="SAM" id="MobiDB-lite"/>
    </source>
</evidence>